<proteinExistence type="predicted"/>
<reference evidence="8" key="2">
    <citation type="submission" date="2009-11" db="EMBL/GenBank/DDBJ databases">
        <title>The Genome Sequence of Allomyces macrogynus strain ATCC 38327.</title>
        <authorList>
            <consortium name="The Broad Institute Genome Sequencing Platform"/>
            <person name="Russ C."/>
            <person name="Cuomo C."/>
            <person name="Shea T."/>
            <person name="Young S.K."/>
            <person name="Zeng Q."/>
            <person name="Koehrsen M."/>
            <person name="Haas B."/>
            <person name="Borodovsky M."/>
            <person name="Guigo R."/>
            <person name="Alvarado L."/>
            <person name="Berlin A."/>
            <person name="Borenstein D."/>
            <person name="Chen Z."/>
            <person name="Engels R."/>
            <person name="Freedman E."/>
            <person name="Gellesch M."/>
            <person name="Goldberg J."/>
            <person name="Griggs A."/>
            <person name="Gujja S."/>
            <person name="Heiman D."/>
            <person name="Hepburn T."/>
            <person name="Howarth C."/>
            <person name="Jen D."/>
            <person name="Larson L."/>
            <person name="Lewis B."/>
            <person name="Mehta T."/>
            <person name="Park D."/>
            <person name="Pearson M."/>
            <person name="Roberts A."/>
            <person name="Saif S."/>
            <person name="Shenoy N."/>
            <person name="Sisk P."/>
            <person name="Stolte C."/>
            <person name="Sykes S."/>
            <person name="Walk T."/>
            <person name="White J."/>
            <person name="Yandava C."/>
            <person name="Burger G."/>
            <person name="Gray M.W."/>
            <person name="Holland P.W.H."/>
            <person name="King N."/>
            <person name="Lang F.B.F."/>
            <person name="Roger A.J."/>
            <person name="Ruiz-Trillo I."/>
            <person name="Lander E."/>
            <person name="Nusbaum C."/>
        </authorList>
    </citation>
    <scope>NUCLEOTIDE SEQUENCE [LARGE SCALE GENOMIC DNA]</scope>
    <source>
        <strain evidence="8">ATCC 38327</strain>
    </source>
</reference>
<gene>
    <name evidence="7" type="ORF">AMAG_17830</name>
</gene>
<evidence type="ECO:0000256" key="2">
    <source>
        <dbReference type="ARBA" id="ARBA00022723"/>
    </source>
</evidence>
<dbReference type="Proteomes" id="UP000054350">
    <property type="component" value="Unassembled WGS sequence"/>
</dbReference>
<dbReference type="Gene3D" id="3.30.40.10">
    <property type="entry name" value="Zinc/RING finger domain, C3HC4 (zinc finger)"/>
    <property type="match status" value="1"/>
</dbReference>
<dbReference type="GO" id="GO:0008270">
    <property type="term" value="F:zinc ion binding"/>
    <property type="evidence" value="ECO:0007669"/>
    <property type="project" value="UniProtKB-KW"/>
</dbReference>
<comment type="pathway">
    <text evidence="1">Protein modification; protein ubiquitination.</text>
</comment>
<dbReference type="AlphaFoldDB" id="A0A0L0S070"/>
<protein>
    <recommendedName>
        <fullName evidence="6">E3 ubiquitin-protein ligase RNF216 RING finger HC subclass domain-containing protein</fullName>
    </recommendedName>
</protein>
<dbReference type="InterPro" id="IPR047544">
    <property type="entry name" value="RING-HC_RBR_RNF216"/>
</dbReference>
<keyword evidence="3" id="KW-0863">Zinc-finger</keyword>
<keyword evidence="2" id="KW-0479">Metal-binding</keyword>
<reference evidence="7 8" key="1">
    <citation type="submission" date="2009-11" db="EMBL/GenBank/DDBJ databases">
        <title>Annotation of Allomyces macrogynus ATCC 38327.</title>
        <authorList>
            <consortium name="The Broad Institute Genome Sequencing Platform"/>
            <person name="Russ C."/>
            <person name="Cuomo C."/>
            <person name="Burger G."/>
            <person name="Gray M.W."/>
            <person name="Holland P.W.H."/>
            <person name="King N."/>
            <person name="Lang F.B.F."/>
            <person name="Roger A.J."/>
            <person name="Ruiz-Trillo I."/>
            <person name="Young S.K."/>
            <person name="Zeng Q."/>
            <person name="Gargeya S."/>
            <person name="Fitzgerald M."/>
            <person name="Haas B."/>
            <person name="Abouelleil A."/>
            <person name="Alvarado L."/>
            <person name="Arachchi H.M."/>
            <person name="Berlin A."/>
            <person name="Chapman S.B."/>
            <person name="Gearin G."/>
            <person name="Goldberg J."/>
            <person name="Griggs A."/>
            <person name="Gujja S."/>
            <person name="Hansen M."/>
            <person name="Heiman D."/>
            <person name="Howarth C."/>
            <person name="Larimer J."/>
            <person name="Lui A."/>
            <person name="MacDonald P.J.P."/>
            <person name="McCowen C."/>
            <person name="Montmayeur A."/>
            <person name="Murphy C."/>
            <person name="Neiman D."/>
            <person name="Pearson M."/>
            <person name="Priest M."/>
            <person name="Roberts A."/>
            <person name="Saif S."/>
            <person name="Shea T."/>
            <person name="Sisk P."/>
            <person name="Stolte C."/>
            <person name="Sykes S."/>
            <person name="Wortman J."/>
            <person name="Nusbaum C."/>
            <person name="Birren B."/>
        </authorList>
    </citation>
    <scope>NUCLEOTIDE SEQUENCE [LARGE SCALE GENOMIC DNA]</scope>
    <source>
        <strain evidence="7 8">ATCC 38327</strain>
    </source>
</reference>
<evidence type="ECO:0000313" key="8">
    <source>
        <dbReference type="Proteomes" id="UP000054350"/>
    </source>
</evidence>
<dbReference type="OrthoDB" id="10009520at2759"/>
<dbReference type="InterPro" id="IPR051628">
    <property type="entry name" value="LUBAC_E3_Ligases"/>
</dbReference>
<accession>A0A0L0S070</accession>
<dbReference type="VEuPathDB" id="FungiDB:AMAG_17830"/>
<dbReference type="eggNOG" id="KOG1812">
    <property type="taxonomic scope" value="Eukaryota"/>
</dbReference>
<sequence>MYDPDLLRDVDRLHLSTTPTTTPPDPTADDEHVARQLNLEEYTQTGDLITCACCWDDLAWEDMVACRAGHLFCTACLARVVQEAVFGQQAAALVTDGPAADGVACFHSDGCSATFDDASVARAVAAYERDQKRERAAAARTQPPAAAGD</sequence>
<dbReference type="EMBL" id="GG745329">
    <property type="protein sequence ID" value="KNE55810.1"/>
    <property type="molecule type" value="Genomic_DNA"/>
</dbReference>
<evidence type="ECO:0000256" key="5">
    <source>
        <dbReference type="ARBA" id="ARBA00022833"/>
    </source>
</evidence>
<keyword evidence="8" id="KW-1185">Reference proteome</keyword>
<name>A0A0L0S070_ALLM3</name>
<dbReference type="STRING" id="578462.A0A0L0S070"/>
<keyword evidence="4" id="KW-0833">Ubl conjugation pathway</keyword>
<feature type="domain" description="E3 ubiquitin-protein ligase RNF216 RING finger HC subclass" evidence="6">
    <location>
        <begin position="48"/>
        <end position="133"/>
    </location>
</feature>
<dbReference type="PANTHER" id="PTHR22770">
    <property type="entry name" value="UBIQUITIN CONJUGATING ENZYME 7 INTERACTING PROTEIN-RELATED"/>
    <property type="match status" value="1"/>
</dbReference>
<evidence type="ECO:0000313" key="7">
    <source>
        <dbReference type="EMBL" id="KNE55810.1"/>
    </source>
</evidence>
<keyword evidence="5" id="KW-0862">Zinc</keyword>
<dbReference type="SUPFAM" id="SSF57850">
    <property type="entry name" value="RING/U-box"/>
    <property type="match status" value="1"/>
</dbReference>
<dbReference type="CDD" id="cd16630">
    <property type="entry name" value="RING-HC_RBR_RNF216"/>
    <property type="match status" value="1"/>
</dbReference>
<evidence type="ECO:0000256" key="1">
    <source>
        <dbReference type="ARBA" id="ARBA00004906"/>
    </source>
</evidence>
<dbReference type="PANTHER" id="PTHR22770:SF47">
    <property type="entry name" value="E3 UBIQUITIN-PROTEIN LIGASE RNF216"/>
    <property type="match status" value="1"/>
</dbReference>
<dbReference type="Pfam" id="PF26191">
    <property type="entry name" value="RING-HC_RBR_RNF216"/>
    <property type="match status" value="1"/>
</dbReference>
<evidence type="ECO:0000256" key="3">
    <source>
        <dbReference type="ARBA" id="ARBA00022771"/>
    </source>
</evidence>
<evidence type="ECO:0000256" key="4">
    <source>
        <dbReference type="ARBA" id="ARBA00022786"/>
    </source>
</evidence>
<dbReference type="InterPro" id="IPR013083">
    <property type="entry name" value="Znf_RING/FYVE/PHD"/>
</dbReference>
<evidence type="ECO:0000259" key="6">
    <source>
        <dbReference type="Pfam" id="PF26191"/>
    </source>
</evidence>
<organism evidence="7 8">
    <name type="scientific">Allomyces macrogynus (strain ATCC 38327)</name>
    <name type="common">Allomyces javanicus var. macrogynus</name>
    <dbReference type="NCBI Taxonomy" id="578462"/>
    <lineage>
        <taxon>Eukaryota</taxon>
        <taxon>Fungi</taxon>
        <taxon>Fungi incertae sedis</taxon>
        <taxon>Blastocladiomycota</taxon>
        <taxon>Blastocladiomycetes</taxon>
        <taxon>Blastocladiales</taxon>
        <taxon>Blastocladiaceae</taxon>
        <taxon>Allomyces</taxon>
    </lineage>
</organism>